<dbReference type="PANTHER" id="PTHR43081">
    <property type="entry name" value="ADENYLATE CYCLASE, TERMINAL-DIFFERENTIATION SPECIFIC-RELATED"/>
    <property type="match status" value="1"/>
</dbReference>
<dbReference type="InterPro" id="IPR050697">
    <property type="entry name" value="Adenylyl/Guanylyl_Cyclase_3/4"/>
</dbReference>
<dbReference type="CDD" id="cd07302">
    <property type="entry name" value="CHD"/>
    <property type="match status" value="1"/>
</dbReference>
<dbReference type="AlphaFoldDB" id="A0A1H6FAM1"/>
<dbReference type="GO" id="GO:0004016">
    <property type="term" value="F:adenylate cyclase activity"/>
    <property type="evidence" value="ECO:0007669"/>
    <property type="project" value="UniProtKB-EC"/>
</dbReference>
<dbReference type="PANTHER" id="PTHR43081:SF1">
    <property type="entry name" value="ADENYLATE CYCLASE, TERMINAL-DIFFERENTIATION SPECIFIC"/>
    <property type="match status" value="1"/>
</dbReference>
<evidence type="ECO:0000259" key="2">
    <source>
        <dbReference type="PROSITE" id="PS50125"/>
    </source>
</evidence>
<dbReference type="Proteomes" id="UP000236724">
    <property type="component" value="Unassembled WGS sequence"/>
</dbReference>
<feature type="transmembrane region" description="Helical" evidence="1">
    <location>
        <begin position="378"/>
        <end position="397"/>
    </location>
</feature>
<dbReference type="EC" id="4.6.1.1" evidence="3"/>
<keyword evidence="4" id="KW-1185">Reference proteome</keyword>
<sequence length="682" mass="77312">MSQKTKYFYWLRQQLRRFGRMSWLMVSLLAGLSFILVLAIRASGQIQPIELMAYDFMLAKQAIKQPVEQRISMIWINDADQRRYGWPLSDALLADTLETLEKYQPRAIGVDLYRDIPVPQEKGAGYERFQQVIKDNKNIVLITKFTDDKEAYVLPPPFLKDDHEQVGFNDITYDPGYLVRRGLLFMTSEDNWYEYFGLHLVRRYMAYEGVYLQNKEGETSNIALGTVDETGHFGKIMARFPEVLSKDFGGYVTNDEGGMQFMMSYPGAPGELKGINLSALLNGNFDADLIHDKIIIIGTRAEATPDFLATPIGRWLEGEQRMAGAAVHGYAVSQLLHWAEGKSHWLQSWNETEERLWIVLWCLLAGLLCFYTHSFSHLFISALVGISLIISIVYLSFIQGLWLPMAAPIFAWVLSIILITGYFSYLNRSERTVLMNIFSKHVSKDVAEAIWRSRDEYLSEGRLLSHRLTATVLFTDLQNFTSVSEGMEPQALMDWLNEYMGEMVKIVEAHGGQVNKFIGDAVMAIFGVPVPSTSDEAIARDARNAVECALAMRKKIEQLREHWQHAHLPQIRMRVGIFTGPLVAGTLGGIERQEYTVLGDTVNTASRLESFDKSLDADNPCRILVGNPTLNCLDNDFDSESVGTVHLKGKEDLVAIHLIYGYRDTGPEFLPLDSFPDEAEEN</sequence>
<evidence type="ECO:0000313" key="3">
    <source>
        <dbReference type="EMBL" id="SEH06673.1"/>
    </source>
</evidence>
<dbReference type="Pfam" id="PF05226">
    <property type="entry name" value="CHASE2"/>
    <property type="match status" value="1"/>
</dbReference>
<evidence type="ECO:0000256" key="1">
    <source>
        <dbReference type="SAM" id="Phobius"/>
    </source>
</evidence>
<keyword evidence="3" id="KW-0456">Lyase</keyword>
<dbReference type="EMBL" id="FMSV02000502">
    <property type="protein sequence ID" value="SEH06673.1"/>
    <property type="molecule type" value="Genomic_DNA"/>
</dbReference>
<keyword evidence="1" id="KW-0472">Membrane</keyword>
<proteinExistence type="predicted"/>
<dbReference type="SMART" id="SM00044">
    <property type="entry name" value="CYCc"/>
    <property type="match status" value="1"/>
</dbReference>
<dbReference type="OrthoDB" id="9806704at2"/>
<evidence type="ECO:0000313" key="4">
    <source>
        <dbReference type="Proteomes" id="UP000236724"/>
    </source>
</evidence>
<dbReference type="SMART" id="SM01080">
    <property type="entry name" value="CHASE2"/>
    <property type="match status" value="1"/>
</dbReference>
<protein>
    <submittedName>
        <fullName evidence="3">Adenylate cyclase 1</fullName>
        <ecNumber evidence="3">4.6.1.1</ecNumber>
    </submittedName>
</protein>
<reference evidence="3 4" key="1">
    <citation type="submission" date="2016-10" db="EMBL/GenBank/DDBJ databases">
        <authorList>
            <person name="de Groot N.N."/>
        </authorList>
    </citation>
    <scope>NUCLEOTIDE SEQUENCE [LARGE SCALE GENOMIC DNA]</scope>
    <source>
        <strain evidence="3">MBHS1</strain>
    </source>
</reference>
<dbReference type="GO" id="GO:0009190">
    <property type="term" value="P:cyclic nucleotide biosynthetic process"/>
    <property type="evidence" value="ECO:0007669"/>
    <property type="project" value="InterPro"/>
</dbReference>
<dbReference type="InterPro" id="IPR029787">
    <property type="entry name" value="Nucleotide_cyclase"/>
</dbReference>
<feature type="transmembrane region" description="Helical" evidence="1">
    <location>
        <begin position="355"/>
        <end position="371"/>
    </location>
</feature>
<dbReference type="SUPFAM" id="SSF55073">
    <property type="entry name" value="Nucleotide cyclase"/>
    <property type="match status" value="1"/>
</dbReference>
<organism evidence="3 4">
    <name type="scientific">Candidatus Venteria ishoeyi</name>
    <dbReference type="NCBI Taxonomy" id="1899563"/>
    <lineage>
        <taxon>Bacteria</taxon>
        <taxon>Pseudomonadati</taxon>
        <taxon>Pseudomonadota</taxon>
        <taxon>Gammaproteobacteria</taxon>
        <taxon>Thiotrichales</taxon>
        <taxon>Thiotrichaceae</taxon>
        <taxon>Venteria</taxon>
    </lineage>
</organism>
<keyword evidence="1" id="KW-1133">Transmembrane helix</keyword>
<feature type="domain" description="Guanylate cyclase" evidence="2">
    <location>
        <begin position="471"/>
        <end position="609"/>
    </location>
</feature>
<dbReference type="Pfam" id="PF00211">
    <property type="entry name" value="Guanylate_cyc"/>
    <property type="match status" value="1"/>
</dbReference>
<dbReference type="InterPro" id="IPR001054">
    <property type="entry name" value="A/G_cyclase"/>
</dbReference>
<dbReference type="GO" id="GO:0035556">
    <property type="term" value="P:intracellular signal transduction"/>
    <property type="evidence" value="ECO:0007669"/>
    <property type="project" value="InterPro"/>
</dbReference>
<feature type="transmembrane region" description="Helical" evidence="1">
    <location>
        <begin position="409"/>
        <end position="426"/>
    </location>
</feature>
<dbReference type="InterPro" id="IPR007890">
    <property type="entry name" value="CHASE2"/>
</dbReference>
<gene>
    <name evidence="3" type="primary">cyaA_3</name>
    <name evidence="3" type="ORF">MBHS_02537</name>
</gene>
<name>A0A1H6FAM1_9GAMM</name>
<dbReference type="PROSITE" id="PS50125">
    <property type="entry name" value="GUANYLATE_CYCLASE_2"/>
    <property type="match status" value="1"/>
</dbReference>
<keyword evidence="1" id="KW-0812">Transmembrane</keyword>
<dbReference type="Gene3D" id="3.30.70.1230">
    <property type="entry name" value="Nucleotide cyclase"/>
    <property type="match status" value="1"/>
</dbReference>
<accession>A0A1H6FAM1</accession>